<dbReference type="Pfam" id="PF00462">
    <property type="entry name" value="Glutaredoxin"/>
    <property type="match status" value="1"/>
</dbReference>
<dbReference type="NCBIfam" id="TIGR02194">
    <property type="entry name" value="GlrX_NrdH"/>
    <property type="match status" value="1"/>
</dbReference>
<dbReference type="Gene3D" id="3.40.30.10">
    <property type="entry name" value="Glutaredoxin"/>
    <property type="match status" value="1"/>
</dbReference>
<dbReference type="EMBL" id="CP014907">
    <property type="protein sequence ID" value="ANZ58553.1"/>
    <property type="molecule type" value="Genomic_DNA"/>
</dbReference>
<dbReference type="GO" id="GO:0045454">
    <property type="term" value="P:cell redox homeostasis"/>
    <property type="evidence" value="ECO:0007669"/>
    <property type="project" value="InterPro"/>
</dbReference>
<reference evidence="4 5" key="1">
    <citation type="submission" date="2016-03" db="EMBL/GenBank/DDBJ databases">
        <title>Pediococcus and Lactobacillus from brewery environment - whole genome sequencing and assembly.</title>
        <authorList>
            <person name="Behr J."/>
            <person name="Geissler A.J."/>
            <person name="Vogel R.F."/>
        </authorList>
    </citation>
    <scope>NUCLEOTIDE SEQUENCE [LARGE SCALE GENOMIC DNA]</scope>
    <source>
        <strain evidence="4 5">TMW 1.481</strain>
    </source>
</reference>
<dbReference type="GeneID" id="61249265"/>
<dbReference type="PROSITE" id="PS51354">
    <property type="entry name" value="GLUTAREDOXIN_2"/>
    <property type="match status" value="1"/>
</dbReference>
<protein>
    <recommendedName>
        <fullName evidence="2">Glutaredoxin-like protein NrdH</fullName>
    </recommendedName>
</protein>
<dbReference type="AlphaFoldDB" id="A0AB33BR53"/>
<evidence type="ECO:0000259" key="3">
    <source>
        <dbReference type="Pfam" id="PF00462"/>
    </source>
</evidence>
<evidence type="ECO:0000313" key="4">
    <source>
        <dbReference type="EMBL" id="ANZ58553.1"/>
    </source>
</evidence>
<evidence type="ECO:0000256" key="2">
    <source>
        <dbReference type="ARBA" id="ARBA00017945"/>
    </source>
</evidence>
<gene>
    <name evidence="4" type="ORF">AYR59_00030</name>
</gene>
<dbReference type="InterPro" id="IPR036249">
    <property type="entry name" value="Thioredoxin-like_sf"/>
</dbReference>
<dbReference type="KEGG" id="lle:AYR59_00030"/>
<sequence>MNHVTVFTKDNCMQCKMTKRFLTEHNVSFTEQNTTEKPELVSYLKDQGFQAVPVVESDFSESFSGFQPGQLNQLIAKIS</sequence>
<dbReference type="InterPro" id="IPR011909">
    <property type="entry name" value="GlrX_NrdH"/>
</dbReference>
<dbReference type="InterPro" id="IPR002109">
    <property type="entry name" value="Glutaredoxin"/>
</dbReference>
<proteinExistence type="predicted"/>
<organism evidence="4 5">
    <name type="scientific">Fructilactobacillus lindneri</name>
    <dbReference type="NCBI Taxonomy" id="53444"/>
    <lineage>
        <taxon>Bacteria</taxon>
        <taxon>Bacillati</taxon>
        <taxon>Bacillota</taxon>
        <taxon>Bacilli</taxon>
        <taxon>Lactobacillales</taxon>
        <taxon>Lactobacillaceae</taxon>
        <taxon>Fructilactobacillus</taxon>
    </lineage>
</organism>
<dbReference type="CDD" id="cd02976">
    <property type="entry name" value="NrdH"/>
    <property type="match status" value="1"/>
</dbReference>
<evidence type="ECO:0000313" key="5">
    <source>
        <dbReference type="Proteomes" id="UP000093346"/>
    </source>
</evidence>
<dbReference type="SUPFAM" id="SSF52833">
    <property type="entry name" value="Thioredoxin-like"/>
    <property type="match status" value="1"/>
</dbReference>
<comment type="function">
    <text evidence="1">Electron transport system for the ribonucleotide reductase system NrdEF.</text>
</comment>
<dbReference type="Proteomes" id="UP000093346">
    <property type="component" value="Chromosome"/>
</dbReference>
<name>A0AB33BR53_9LACO</name>
<dbReference type="RefSeq" id="WP_054646393.1">
    <property type="nucleotide sequence ID" value="NZ_CP014872.1"/>
</dbReference>
<feature type="domain" description="Glutaredoxin" evidence="3">
    <location>
        <begin position="4"/>
        <end position="55"/>
    </location>
</feature>
<evidence type="ECO:0000256" key="1">
    <source>
        <dbReference type="ARBA" id="ARBA00002292"/>
    </source>
</evidence>
<accession>A0AB33BR53</accession>